<reference evidence="1" key="1">
    <citation type="submission" date="2017-02" db="EMBL/GenBank/DDBJ databases">
        <title>Delving into the versatile metabolic prowess of the omnipresent phylum Bacteroidetes.</title>
        <authorList>
            <person name="Nobu M.K."/>
            <person name="Mei R."/>
            <person name="Narihiro T."/>
            <person name="Kuroda K."/>
            <person name="Liu W.-T."/>
        </authorList>
    </citation>
    <scope>NUCLEOTIDE SEQUENCE</scope>
    <source>
        <strain evidence="1">ADurb.Bin160</strain>
    </source>
</reference>
<dbReference type="Proteomes" id="UP000485621">
    <property type="component" value="Unassembled WGS sequence"/>
</dbReference>
<organism evidence="1">
    <name type="scientific">candidate division CPR1 bacterium ADurb.Bin160</name>
    <dbReference type="NCBI Taxonomy" id="1852826"/>
    <lineage>
        <taxon>Bacteria</taxon>
        <taxon>candidate division CPR1</taxon>
    </lineage>
</organism>
<comment type="caution">
    <text evidence="1">The sequence shown here is derived from an EMBL/GenBank/DDBJ whole genome shotgun (WGS) entry which is preliminary data.</text>
</comment>
<accession>A0A1V5ZHZ3</accession>
<proteinExistence type="predicted"/>
<protein>
    <submittedName>
        <fullName evidence="1">Uncharacterized protein</fullName>
    </submittedName>
</protein>
<gene>
    <name evidence="1" type="ORF">BWY04_01541</name>
</gene>
<evidence type="ECO:0000313" key="1">
    <source>
        <dbReference type="EMBL" id="OQB39706.1"/>
    </source>
</evidence>
<sequence length="61" mass="6935">MRTTNGLKYSIKKSILTLEIPKDMGVYSKCVQDAKIELCLNEQIYFTEIKTIKAAIPDIRG</sequence>
<dbReference type="AlphaFoldDB" id="A0A1V5ZHZ3"/>
<dbReference type="EMBL" id="MWDB01000080">
    <property type="protein sequence ID" value="OQB39706.1"/>
    <property type="molecule type" value="Genomic_DNA"/>
</dbReference>
<name>A0A1V5ZHZ3_9BACT</name>